<feature type="domain" description="Di19 zinc-binding" evidence="3">
    <location>
        <begin position="44"/>
        <end position="96"/>
    </location>
</feature>
<evidence type="ECO:0008006" key="7">
    <source>
        <dbReference type="Google" id="ProtNLM"/>
    </source>
</evidence>
<feature type="region of interest" description="Disordered" evidence="2">
    <location>
        <begin position="175"/>
        <end position="213"/>
    </location>
</feature>
<comment type="similarity">
    <text evidence="1">Belongs to the Di19 family.</text>
</comment>
<dbReference type="EMBL" id="CM017322">
    <property type="protein sequence ID" value="KAE8009424.1"/>
    <property type="molecule type" value="Genomic_DNA"/>
</dbReference>
<evidence type="ECO:0000313" key="5">
    <source>
        <dbReference type="EMBL" id="KAE8009424.1"/>
    </source>
</evidence>
<sequence>MEDDAWSFDVSIASRNYHQSTTESQSDLCIDLEEFEGDDELKTEHPCPFCPEDFDLVGLFCHIDEEHPIEANAGVCPICATRVGMNMVGHITTQHGNISKISFIFLFDFEIHLIWHKLKLSKGESYSTLSFSRKEFQDGRFRSFPTGSSSVVSTSKMAPDPLLSFIYNAPAVDESESIQPDSSTEVSIEDENSDEPISERSSQPSALSDKDQMEKARRCDFVQGLLFFTILDDGS</sequence>
<dbReference type="PANTHER" id="PTHR31875">
    <property type="entry name" value="PROTEIN DEHYDRATION-INDUCED 19"/>
    <property type="match status" value="1"/>
</dbReference>
<organism evidence="5 6">
    <name type="scientific">Carpinus fangiana</name>
    <dbReference type="NCBI Taxonomy" id="176857"/>
    <lineage>
        <taxon>Eukaryota</taxon>
        <taxon>Viridiplantae</taxon>
        <taxon>Streptophyta</taxon>
        <taxon>Embryophyta</taxon>
        <taxon>Tracheophyta</taxon>
        <taxon>Spermatophyta</taxon>
        <taxon>Magnoliopsida</taxon>
        <taxon>eudicotyledons</taxon>
        <taxon>Gunneridae</taxon>
        <taxon>Pentapetalae</taxon>
        <taxon>rosids</taxon>
        <taxon>fabids</taxon>
        <taxon>Fagales</taxon>
        <taxon>Betulaceae</taxon>
        <taxon>Carpinus</taxon>
    </lineage>
</organism>
<accession>A0A5N6QQV9</accession>
<protein>
    <recommendedName>
        <fullName evidence="7">Drought induced 19 protein type zinc-binding domain-containing protein</fullName>
    </recommendedName>
</protein>
<evidence type="ECO:0000313" key="6">
    <source>
        <dbReference type="Proteomes" id="UP000327013"/>
    </source>
</evidence>
<dbReference type="AlphaFoldDB" id="A0A5N6QQV9"/>
<name>A0A5N6QQV9_9ROSI</name>
<evidence type="ECO:0000259" key="4">
    <source>
        <dbReference type="Pfam" id="PF14571"/>
    </source>
</evidence>
<reference evidence="5 6" key="1">
    <citation type="submission" date="2019-06" db="EMBL/GenBank/DDBJ databases">
        <title>A chromosomal-level reference genome of Carpinus fangiana (Coryloideae, Betulaceae).</title>
        <authorList>
            <person name="Yang X."/>
            <person name="Wang Z."/>
            <person name="Zhang L."/>
            <person name="Hao G."/>
            <person name="Liu J."/>
            <person name="Yang Y."/>
        </authorList>
    </citation>
    <scope>NUCLEOTIDE SEQUENCE [LARGE SCALE GENOMIC DNA]</scope>
    <source>
        <strain evidence="5">Cfa_2016G</strain>
        <tissue evidence="5">Leaf</tissue>
    </source>
</reference>
<dbReference type="InterPro" id="IPR008598">
    <property type="entry name" value="Di19_Zn-bd"/>
</dbReference>
<gene>
    <name evidence="5" type="ORF">FH972_005861</name>
</gene>
<feature type="compositionally biased region" description="Acidic residues" evidence="2">
    <location>
        <begin position="187"/>
        <end position="196"/>
    </location>
</feature>
<dbReference type="Pfam" id="PF14571">
    <property type="entry name" value="Di19_C"/>
    <property type="match status" value="1"/>
</dbReference>
<proteinExistence type="inferred from homology"/>
<evidence type="ECO:0000256" key="2">
    <source>
        <dbReference type="SAM" id="MobiDB-lite"/>
    </source>
</evidence>
<dbReference type="Proteomes" id="UP000327013">
    <property type="component" value="Chromosome 2"/>
</dbReference>
<dbReference type="OrthoDB" id="6270329at2759"/>
<dbReference type="InterPro" id="IPR027935">
    <property type="entry name" value="Di19_C"/>
</dbReference>
<feature type="compositionally biased region" description="Polar residues" evidence="2">
    <location>
        <begin position="177"/>
        <end position="186"/>
    </location>
</feature>
<dbReference type="PANTHER" id="PTHR31875:SF25">
    <property type="entry name" value="PROTEIN DEHYDRATION-INDUCED 19 HOMOLOG 2"/>
    <property type="match status" value="1"/>
</dbReference>
<dbReference type="Pfam" id="PF05605">
    <property type="entry name" value="zf-Di19"/>
    <property type="match status" value="1"/>
</dbReference>
<evidence type="ECO:0000256" key="1">
    <source>
        <dbReference type="ARBA" id="ARBA00007109"/>
    </source>
</evidence>
<keyword evidence="6" id="KW-1185">Reference proteome</keyword>
<evidence type="ECO:0000259" key="3">
    <source>
        <dbReference type="Pfam" id="PF05605"/>
    </source>
</evidence>
<feature type="domain" description="Di19 C-terminal" evidence="4">
    <location>
        <begin position="129"/>
        <end position="230"/>
    </location>
</feature>
<dbReference type="InterPro" id="IPR033347">
    <property type="entry name" value="Di19"/>
</dbReference>